<organism evidence="1">
    <name type="scientific">marine metagenome</name>
    <dbReference type="NCBI Taxonomy" id="408172"/>
    <lineage>
        <taxon>unclassified sequences</taxon>
        <taxon>metagenomes</taxon>
        <taxon>ecological metagenomes</taxon>
    </lineage>
</organism>
<proteinExistence type="predicted"/>
<evidence type="ECO:0000313" key="1">
    <source>
        <dbReference type="EMBL" id="SVD37474.1"/>
    </source>
</evidence>
<dbReference type="EMBL" id="UINC01146631">
    <property type="protein sequence ID" value="SVD37474.1"/>
    <property type="molecule type" value="Genomic_DNA"/>
</dbReference>
<reference evidence="1" key="1">
    <citation type="submission" date="2018-05" db="EMBL/GenBank/DDBJ databases">
        <authorList>
            <person name="Lanie J.A."/>
            <person name="Ng W.-L."/>
            <person name="Kazmierczak K.M."/>
            <person name="Andrzejewski T.M."/>
            <person name="Davidsen T.M."/>
            <person name="Wayne K.J."/>
            <person name="Tettelin H."/>
            <person name="Glass J.I."/>
            <person name="Rusch D."/>
            <person name="Podicherti R."/>
            <person name="Tsui H.-C.T."/>
            <person name="Winkler M.E."/>
        </authorList>
    </citation>
    <scope>NUCLEOTIDE SEQUENCE</scope>
</reference>
<accession>A0A382UTA7</accession>
<dbReference type="AlphaFoldDB" id="A0A382UTA7"/>
<protein>
    <submittedName>
        <fullName evidence="1">Uncharacterized protein</fullName>
    </submittedName>
</protein>
<gene>
    <name evidence="1" type="ORF">METZ01_LOCUS390328</name>
</gene>
<sequence length="81" mass="9105">MTATYQAHLFCDECGETHPFPTTISLDDGPVNKASIGDSYRDRDLPPNITEMLSNPIYCPTTARRTFQPDNDQVFLVPIED</sequence>
<name>A0A382UTA7_9ZZZZ</name>